<organism evidence="2 3">
    <name type="scientific">Salvator merianae</name>
    <name type="common">Argentine black and white tegu</name>
    <name type="synonym">Tupinambis merianae</name>
    <dbReference type="NCBI Taxonomy" id="96440"/>
    <lineage>
        <taxon>Eukaryota</taxon>
        <taxon>Metazoa</taxon>
        <taxon>Chordata</taxon>
        <taxon>Craniata</taxon>
        <taxon>Vertebrata</taxon>
        <taxon>Euteleostomi</taxon>
        <taxon>Lepidosauria</taxon>
        <taxon>Squamata</taxon>
        <taxon>Bifurcata</taxon>
        <taxon>Unidentata</taxon>
        <taxon>Episquamata</taxon>
        <taxon>Laterata</taxon>
        <taxon>Teiioidea</taxon>
        <taxon>Teiidae</taxon>
        <taxon>Salvator</taxon>
    </lineage>
</organism>
<dbReference type="InterPro" id="IPR011500">
    <property type="entry name" value="GPCR_3_9-Cys_dom"/>
</dbReference>
<feature type="domain" description="GPCR family 3 nine cysteines" evidence="1">
    <location>
        <begin position="51"/>
        <end position="100"/>
    </location>
</feature>
<dbReference type="Ensembl" id="ENSSMRT00000004986.1">
    <property type="protein sequence ID" value="ENSSMRP00000004212.1"/>
    <property type="gene ID" value="ENSSMRG00000003516.1"/>
</dbReference>
<evidence type="ECO:0000259" key="1">
    <source>
        <dbReference type="Pfam" id="PF07562"/>
    </source>
</evidence>
<reference evidence="2" key="1">
    <citation type="submission" date="2025-08" db="UniProtKB">
        <authorList>
            <consortium name="Ensembl"/>
        </authorList>
    </citation>
    <scope>IDENTIFICATION</scope>
</reference>
<dbReference type="PANTHER" id="PTHR24061">
    <property type="entry name" value="CALCIUM-SENSING RECEPTOR-RELATED"/>
    <property type="match status" value="1"/>
</dbReference>
<reference evidence="2" key="2">
    <citation type="submission" date="2025-09" db="UniProtKB">
        <authorList>
            <consortium name="Ensembl"/>
        </authorList>
    </citation>
    <scope>IDENTIFICATION</scope>
</reference>
<dbReference type="Proteomes" id="UP000694421">
    <property type="component" value="Unplaced"/>
</dbReference>
<dbReference type="InterPro" id="IPR038550">
    <property type="entry name" value="GPCR_3_9-Cys_sf"/>
</dbReference>
<dbReference type="InterPro" id="IPR000068">
    <property type="entry name" value="GPCR_3_Ca_sens_rcpt-rel"/>
</dbReference>
<dbReference type="PANTHER" id="PTHR24061:SF599">
    <property type="entry name" value="G-PROTEIN COUPLED RECEPTORS FAMILY 3 PROFILE DOMAIN-CONTAINING PROTEIN"/>
    <property type="match status" value="1"/>
</dbReference>
<accession>A0A8D0B9N0</accession>
<name>A0A8D0B9N0_SALMN</name>
<evidence type="ECO:0000313" key="3">
    <source>
        <dbReference type="Proteomes" id="UP000694421"/>
    </source>
</evidence>
<dbReference type="GO" id="GO:0005886">
    <property type="term" value="C:plasma membrane"/>
    <property type="evidence" value="ECO:0007669"/>
    <property type="project" value="TreeGrafter"/>
</dbReference>
<sequence>MLVLNLQRLCTKIEKDIAFGLKVGFCPQNLQKNLGHFHVYHKYGTRRDLWPLSLCNAKCHLGSHKGKKEGKPFCCYDCLPCPEGKISNQTGKKYKQEKCHTSNI</sequence>
<dbReference type="Pfam" id="PF07562">
    <property type="entry name" value="NCD3G"/>
    <property type="match status" value="1"/>
</dbReference>
<dbReference type="GO" id="GO:0004930">
    <property type="term" value="F:G protein-coupled receptor activity"/>
    <property type="evidence" value="ECO:0007669"/>
    <property type="project" value="InterPro"/>
</dbReference>
<dbReference type="AlphaFoldDB" id="A0A8D0B9N0"/>
<dbReference type="GeneTree" id="ENSGT00960000190600"/>
<proteinExistence type="predicted"/>
<protein>
    <recommendedName>
        <fullName evidence="1">GPCR family 3 nine cysteines domain-containing protein</fullName>
    </recommendedName>
</protein>
<dbReference type="Gene3D" id="2.10.50.30">
    <property type="entry name" value="GPCR, family 3, nine cysteines domain"/>
    <property type="match status" value="1"/>
</dbReference>
<keyword evidence="3" id="KW-1185">Reference proteome</keyword>
<evidence type="ECO:0000313" key="2">
    <source>
        <dbReference type="Ensembl" id="ENSSMRP00000004212.1"/>
    </source>
</evidence>